<organism evidence="2 3">
    <name type="scientific">Povalibacter uvarum</name>
    <dbReference type="NCBI Taxonomy" id="732238"/>
    <lineage>
        <taxon>Bacteria</taxon>
        <taxon>Pseudomonadati</taxon>
        <taxon>Pseudomonadota</taxon>
        <taxon>Gammaproteobacteria</taxon>
        <taxon>Steroidobacterales</taxon>
        <taxon>Steroidobacteraceae</taxon>
        <taxon>Povalibacter</taxon>
    </lineage>
</organism>
<reference evidence="2 3" key="1">
    <citation type="submission" date="2020-08" db="EMBL/GenBank/DDBJ databases">
        <title>Genomic Encyclopedia of Type Strains, Phase IV (KMG-IV): sequencing the most valuable type-strain genomes for metagenomic binning, comparative biology and taxonomic classification.</title>
        <authorList>
            <person name="Goeker M."/>
        </authorList>
    </citation>
    <scope>NUCLEOTIDE SEQUENCE [LARGE SCALE GENOMIC DNA]</scope>
    <source>
        <strain evidence="2 3">DSM 26723</strain>
    </source>
</reference>
<evidence type="ECO:0008006" key="4">
    <source>
        <dbReference type="Google" id="ProtNLM"/>
    </source>
</evidence>
<keyword evidence="1" id="KW-0812">Transmembrane</keyword>
<keyword evidence="1" id="KW-0472">Membrane</keyword>
<gene>
    <name evidence="2" type="ORF">HNQ60_001418</name>
</gene>
<dbReference type="AlphaFoldDB" id="A0A841HJR6"/>
<sequence length="115" mass="12404">MRDPALLAVAAICCILSFSWLALAMDVHWQQVRETSIQTIGVKRMLRVLAVVALGVSLSLCLKVDHGSMASLVWVMLLALAALIVTFTLSWRPRVLAPLVAWIPNVPRAGVGASS</sequence>
<proteinExistence type="predicted"/>
<keyword evidence="1" id="KW-1133">Transmembrane helix</keyword>
<accession>A0A841HJR6</accession>
<dbReference type="InterPro" id="IPR021762">
    <property type="entry name" value="DUF3325"/>
</dbReference>
<feature type="transmembrane region" description="Helical" evidence="1">
    <location>
        <begin position="72"/>
        <end position="91"/>
    </location>
</feature>
<evidence type="ECO:0000256" key="1">
    <source>
        <dbReference type="SAM" id="Phobius"/>
    </source>
</evidence>
<dbReference type="RefSeq" id="WP_184330332.1">
    <property type="nucleotide sequence ID" value="NZ_JACHHZ010000002.1"/>
</dbReference>
<dbReference type="Proteomes" id="UP000588068">
    <property type="component" value="Unassembled WGS sequence"/>
</dbReference>
<evidence type="ECO:0000313" key="3">
    <source>
        <dbReference type="Proteomes" id="UP000588068"/>
    </source>
</evidence>
<name>A0A841HJR6_9GAMM</name>
<feature type="transmembrane region" description="Helical" evidence="1">
    <location>
        <begin position="48"/>
        <end position="65"/>
    </location>
</feature>
<dbReference type="Pfam" id="PF11804">
    <property type="entry name" value="DUF3325"/>
    <property type="match status" value="1"/>
</dbReference>
<dbReference type="EMBL" id="JACHHZ010000002">
    <property type="protein sequence ID" value="MBB6092540.1"/>
    <property type="molecule type" value="Genomic_DNA"/>
</dbReference>
<keyword evidence="3" id="KW-1185">Reference proteome</keyword>
<comment type="caution">
    <text evidence="2">The sequence shown here is derived from an EMBL/GenBank/DDBJ whole genome shotgun (WGS) entry which is preliminary data.</text>
</comment>
<evidence type="ECO:0000313" key="2">
    <source>
        <dbReference type="EMBL" id="MBB6092540.1"/>
    </source>
</evidence>
<protein>
    <recommendedName>
        <fullName evidence="4">DUF3325 domain-containing protein</fullName>
    </recommendedName>
</protein>